<dbReference type="RefSeq" id="WP_263235300.1">
    <property type="nucleotide sequence ID" value="NZ_CP106794.1"/>
</dbReference>
<geneLocation type="plasmid" evidence="1 2">
    <name>punmamed2</name>
</geneLocation>
<gene>
    <name evidence="1" type="ORF">N8I84_42090</name>
</gene>
<evidence type="ECO:0008006" key="3">
    <source>
        <dbReference type="Google" id="ProtNLM"/>
    </source>
</evidence>
<proteinExistence type="predicted"/>
<reference evidence="1" key="1">
    <citation type="submission" date="2022-10" db="EMBL/GenBank/DDBJ databases">
        <authorList>
            <person name="Mo P."/>
        </authorList>
    </citation>
    <scope>NUCLEOTIDE SEQUENCE</scope>
    <source>
        <strain evidence="1">HUAS 13-4</strain>
        <plasmid evidence="1">punmamed2</plasmid>
    </source>
</reference>
<keyword evidence="1" id="KW-0614">Plasmid</keyword>
<evidence type="ECO:0000313" key="2">
    <source>
        <dbReference type="Proteomes" id="UP001061298"/>
    </source>
</evidence>
<name>A0ABY6EEM9_9ACTN</name>
<dbReference type="Proteomes" id="UP001061298">
    <property type="component" value="Plasmid punmamed2"/>
</dbReference>
<protein>
    <recommendedName>
        <fullName evidence="3">Helix-turn-helix transcriptional regulator</fullName>
    </recommendedName>
</protein>
<accession>A0ABY6EEM9</accession>
<sequence>MTRRRDDVIGRLLLRLAAVLHRTVASDKANSRWLARRDRAIRAARHRGVPLEELAARLGLTPSWIRQVLAGKKPAEPPSVEEAA</sequence>
<keyword evidence="2" id="KW-1185">Reference proteome</keyword>
<evidence type="ECO:0000313" key="1">
    <source>
        <dbReference type="EMBL" id="UXY25020.1"/>
    </source>
</evidence>
<dbReference type="EMBL" id="CP106794">
    <property type="protein sequence ID" value="UXY25020.1"/>
    <property type="molecule type" value="Genomic_DNA"/>
</dbReference>
<organism evidence="1 2">
    <name type="scientific">Streptomyces cynarae</name>
    <dbReference type="NCBI Taxonomy" id="2981134"/>
    <lineage>
        <taxon>Bacteria</taxon>
        <taxon>Bacillati</taxon>
        <taxon>Actinomycetota</taxon>
        <taxon>Actinomycetes</taxon>
        <taxon>Kitasatosporales</taxon>
        <taxon>Streptomycetaceae</taxon>
        <taxon>Streptomyces</taxon>
    </lineage>
</organism>